<evidence type="ECO:0000313" key="1">
    <source>
        <dbReference type="EMBL" id="JAD47515.1"/>
    </source>
</evidence>
<organism evidence="1">
    <name type="scientific">Arundo donax</name>
    <name type="common">Giant reed</name>
    <name type="synonym">Donax arundinaceus</name>
    <dbReference type="NCBI Taxonomy" id="35708"/>
    <lineage>
        <taxon>Eukaryota</taxon>
        <taxon>Viridiplantae</taxon>
        <taxon>Streptophyta</taxon>
        <taxon>Embryophyta</taxon>
        <taxon>Tracheophyta</taxon>
        <taxon>Spermatophyta</taxon>
        <taxon>Magnoliopsida</taxon>
        <taxon>Liliopsida</taxon>
        <taxon>Poales</taxon>
        <taxon>Poaceae</taxon>
        <taxon>PACMAD clade</taxon>
        <taxon>Arundinoideae</taxon>
        <taxon>Arundineae</taxon>
        <taxon>Arundo</taxon>
    </lineage>
</organism>
<dbReference type="AlphaFoldDB" id="A0A0A9AEX4"/>
<proteinExistence type="predicted"/>
<protein>
    <submittedName>
        <fullName evidence="1">Uncharacterized protein</fullName>
    </submittedName>
</protein>
<reference evidence="1" key="2">
    <citation type="journal article" date="2015" name="Data Brief">
        <title>Shoot transcriptome of the giant reed, Arundo donax.</title>
        <authorList>
            <person name="Barrero R.A."/>
            <person name="Guerrero F.D."/>
            <person name="Moolhuijzen P."/>
            <person name="Goolsby J.A."/>
            <person name="Tidwell J."/>
            <person name="Bellgard S.E."/>
            <person name="Bellgard M.I."/>
        </authorList>
    </citation>
    <scope>NUCLEOTIDE SEQUENCE</scope>
    <source>
        <tissue evidence="1">Shoot tissue taken approximately 20 cm above the soil surface</tissue>
    </source>
</reference>
<sequence length="18" mass="2124">MAVVWFTWGWIMGLSLLI</sequence>
<accession>A0A0A9AEX4</accession>
<reference evidence="1" key="1">
    <citation type="submission" date="2014-09" db="EMBL/GenBank/DDBJ databases">
        <authorList>
            <person name="Magalhaes I.L.F."/>
            <person name="Oliveira U."/>
            <person name="Santos F.R."/>
            <person name="Vidigal T.H.D.A."/>
            <person name="Brescovit A.D."/>
            <person name="Santos A.J."/>
        </authorList>
    </citation>
    <scope>NUCLEOTIDE SEQUENCE</scope>
    <source>
        <tissue evidence="1">Shoot tissue taken approximately 20 cm above the soil surface</tissue>
    </source>
</reference>
<dbReference type="EMBL" id="GBRH01250380">
    <property type="protein sequence ID" value="JAD47515.1"/>
    <property type="molecule type" value="Transcribed_RNA"/>
</dbReference>
<name>A0A0A9AEX4_ARUDO</name>